<comment type="cofactor">
    <cofactor evidence="11">
        <name>Mg(2+)</name>
        <dbReference type="ChEBI" id="CHEBI:18420"/>
    </cofactor>
    <text evidence="11">Binds 1 Mg(2+) ion per subunit.</text>
</comment>
<dbReference type="InterPro" id="IPR000623">
    <property type="entry name" value="Shikimate_kinase/TSH1"/>
</dbReference>
<evidence type="ECO:0000256" key="1">
    <source>
        <dbReference type="ARBA" id="ARBA00004842"/>
    </source>
</evidence>
<protein>
    <recommendedName>
        <fullName evidence="3 11">Shikimate kinase</fullName>
        <shortName evidence="11">SK</shortName>
        <ecNumber evidence="3 11">2.7.1.71</ecNumber>
    </recommendedName>
</protein>
<evidence type="ECO:0000256" key="2">
    <source>
        <dbReference type="ARBA" id="ARBA00006997"/>
    </source>
</evidence>
<keyword evidence="8 11" id="KW-0067">ATP-binding</keyword>
<dbReference type="PRINTS" id="PR01100">
    <property type="entry name" value="SHIKIMTKNASE"/>
</dbReference>
<feature type="binding site" evidence="11">
    <location>
        <position position="24"/>
    </location>
    <ligand>
        <name>Mg(2+)</name>
        <dbReference type="ChEBI" id="CHEBI:18420"/>
    </ligand>
</feature>
<keyword evidence="4 11" id="KW-0028">Amino-acid biosynthesis</keyword>
<dbReference type="GO" id="GO:0004765">
    <property type="term" value="F:shikimate kinase activity"/>
    <property type="evidence" value="ECO:0007669"/>
    <property type="project" value="UniProtKB-EC"/>
</dbReference>
<dbReference type="PANTHER" id="PTHR21087">
    <property type="entry name" value="SHIKIMATE KINASE"/>
    <property type="match status" value="1"/>
</dbReference>
<evidence type="ECO:0000313" key="12">
    <source>
        <dbReference type="EMBL" id="MEQ2562780.1"/>
    </source>
</evidence>
<keyword evidence="11" id="KW-0963">Cytoplasm</keyword>
<keyword evidence="13" id="KW-1185">Reference proteome</keyword>
<evidence type="ECO:0000256" key="9">
    <source>
        <dbReference type="ARBA" id="ARBA00023141"/>
    </source>
</evidence>
<evidence type="ECO:0000256" key="10">
    <source>
        <dbReference type="ARBA" id="ARBA00048567"/>
    </source>
</evidence>
<dbReference type="PANTHER" id="PTHR21087:SF16">
    <property type="entry name" value="SHIKIMATE KINASE 1, CHLOROPLASTIC"/>
    <property type="match status" value="1"/>
</dbReference>
<dbReference type="CDD" id="cd00464">
    <property type="entry name" value="SK"/>
    <property type="match status" value="1"/>
</dbReference>
<name>A0ABV1HKD3_9FIRM</name>
<keyword evidence="7 11" id="KW-0418">Kinase</keyword>
<dbReference type="RefSeq" id="WP_349229015.1">
    <property type="nucleotide sequence ID" value="NZ_JBBMFJ010000009.1"/>
</dbReference>
<comment type="subunit">
    <text evidence="11">Monomer.</text>
</comment>
<dbReference type="InterPro" id="IPR023000">
    <property type="entry name" value="Shikimate_kinase_CS"/>
</dbReference>
<comment type="caution">
    <text evidence="12">The sequence shown here is derived from an EMBL/GenBank/DDBJ whole genome shotgun (WGS) entry which is preliminary data.</text>
</comment>
<dbReference type="EMBL" id="JBBMFJ010000009">
    <property type="protein sequence ID" value="MEQ2562780.1"/>
    <property type="molecule type" value="Genomic_DNA"/>
</dbReference>
<comment type="catalytic activity">
    <reaction evidence="10 11">
        <text>shikimate + ATP = 3-phosphoshikimate + ADP + H(+)</text>
        <dbReference type="Rhea" id="RHEA:13121"/>
        <dbReference type="ChEBI" id="CHEBI:15378"/>
        <dbReference type="ChEBI" id="CHEBI:30616"/>
        <dbReference type="ChEBI" id="CHEBI:36208"/>
        <dbReference type="ChEBI" id="CHEBI:145989"/>
        <dbReference type="ChEBI" id="CHEBI:456216"/>
        <dbReference type="EC" id="2.7.1.71"/>
    </reaction>
</comment>
<evidence type="ECO:0000256" key="4">
    <source>
        <dbReference type="ARBA" id="ARBA00022605"/>
    </source>
</evidence>
<evidence type="ECO:0000256" key="11">
    <source>
        <dbReference type="HAMAP-Rule" id="MF_00109"/>
    </source>
</evidence>
<dbReference type="EC" id="2.7.1.71" evidence="3 11"/>
<proteinExistence type="inferred from homology"/>
<evidence type="ECO:0000256" key="5">
    <source>
        <dbReference type="ARBA" id="ARBA00022679"/>
    </source>
</evidence>
<feature type="binding site" evidence="11">
    <location>
        <position position="66"/>
    </location>
    <ligand>
        <name>substrate</name>
    </ligand>
</feature>
<keyword evidence="5 11" id="KW-0808">Transferase</keyword>
<reference evidence="12 13" key="1">
    <citation type="submission" date="2024-03" db="EMBL/GenBank/DDBJ databases">
        <title>Human intestinal bacterial collection.</title>
        <authorList>
            <person name="Pauvert C."/>
            <person name="Hitch T.C.A."/>
            <person name="Clavel T."/>
        </authorList>
    </citation>
    <scope>NUCLEOTIDE SEQUENCE [LARGE SCALE GENOMIC DNA]</scope>
    <source>
        <strain evidence="12 13">CLA-AP-H27</strain>
    </source>
</reference>
<organism evidence="12 13">
    <name type="scientific">Ventrimonas faecis</name>
    <dbReference type="NCBI Taxonomy" id="3133170"/>
    <lineage>
        <taxon>Bacteria</taxon>
        <taxon>Bacillati</taxon>
        <taxon>Bacillota</taxon>
        <taxon>Clostridia</taxon>
        <taxon>Lachnospirales</taxon>
        <taxon>Lachnospiraceae</taxon>
        <taxon>Ventrimonas</taxon>
    </lineage>
</organism>
<dbReference type="InterPro" id="IPR027417">
    <property type="entry name" value="P-loop_NTPase"/>
</dbReference>
<feature type="binding site" evidence="11">
    <location>
        <begin position="20"/>
        <end position="25"/>
    </location>
    <ligand>
        <name>ATP</name>
        <dbReference type="ChEBI" id="CHEBI:30616"/>
    </ligand>
</feature>
<evidence type="ECO:0000256" key="3">
    <source>
        <dbReference type="ARBA" id="ARBA00012154"/>
    </source>
</evidence>
<dbReference type="SUPFAM" id="SSF52540">
    <property type="entry name" value="P-loop containing nucleoside triphosphate hydrolases"/>
    <property type="match status" value="1"/>
</dbReference>
<feature type="binding site" evidence="11">
    <location>
        <position position="42"/>
    </location>
    <ligand>
        <name>substrate</name>
    </ligand>
</feature>
<dbReference type="PROSITE" id="PS01128">
    <property type="entry name" value="SHIKIMATE_KINASE"/>
    <property type="match status" value="1"/>
</dbReference>
<dbReference type="Gene3D" id="3.40.50.300">
    <property type="entry name" value="P-loop containing nucleotide triphosphate hydrolases"/>
    <property type="match status" value="1"/>
</dbReference>
<keyword evidence="6 11" id="KW-0547">Nucleotide-binding</keyword>
<evidence type="ECO:0000256" key="8">
    <source>
        <dbReference type="ARBA" id="ARBA00022840"/>
    </source>
</evidence>
<evidence type="ECO:0000256" key="7">
    <source>
        <dbReference type="ARBA" id="ARBA00022777"/>
    </source>
</evidence>
<accession>A0ABV1HKD3</accession>
<evidence type="ECO:0000256" key="6">
    <source>
        <dbReference type="ARBA" id="ARBA00022741"/>
    </source>
</evidence>
<dbReference type="InterPro" id="IPR031322">
    <property type="entry name" value="Shikimate/glucono_kinase"/>
</dbReference>
<comment type="function">
    <text evidence="11">Catalyzes the specific phosphorylation of the 3-hydroxyl group of shikimic acid using ATP as a cosubstrate.</text>
</comment>
<feature type="binding site" evidence="11">
    <location>
        <position position="88"/>
    </location>
    <ligand>
        <name>substrate</name>
    </ligand>
</feature>
<keyword evidence="9 11" id="KW-0057">Aromatic amino acid biosynthesis</keyword>
<keyword evidence="11" id="KW-0460">Magnesium</keyword>
<dbReference type="Pfam" id="PF01202">
    <property type="entry name" value="SKI"/>
    <property type="match status" value="1"/>
</dbReference>
<feature type="binding site" evidence="11">
    <location>
        <position position="145"/>
    </location>
    <ligand>
        <name>substrate</name>
    </ligand>
</feature>
<gene>
    <name evidence="11" type="primary">aroK</name>
    <name evidence="12" type="ORF">WMO41_06345</name>
</gene>
<evidence type="ECO:0000313" key="13">
    <source>
        <dbReference type="Proteomes" id="UP001437460"/>
    </source>
</evidence>
<keyword evidence="11" id="KW-0479">Metal-binding</keyword>
<dbReference type="Proteomes" id="UP001437460">
    <property type="component" value="Unassembled WGS sequence"/>
</dbReference>
<feature type="binding site" evidence="11">
    <location>
        <position position="126"/>
    </location>
    <ligand>
        <name>ATP</name>
        <dbReference type="ChEBI" id="CHEBI:30616"/>
    </ligand>
</feature>
<comment type="similarity">
    <text evidence="2 11">Belongs to the shikimate kinase family.</text>
</comment>
<dbReference type="HAMAP" id="MF_00109">
    <property type="entry name" value="Shikimate_kinase"/>
    <property type="match status" value="1"/>
</dbReference>
<comment type="subcellular location">
    <subcellularLocation>
        <location evidence="11">Cytoplasm</location>
    </subcellularLocation>
</comment>
<comment type="pathway">
    <text evidence="1 11">Metabolic intermediate biosynthesis; chorismate biosynthesis; chorismate from D-erythrose 4-phosphate and phosphoenolpyruvate: step 5/7.</text>
</comment>
<sequence>METTQTKQPDCNIFLIGFMGAGKSTIAAELKRQLHLELIEMDQLIEEQQGMPITEIFAKYGEDHFRKLETDMLVSFQNKTNTVVSCGGGIVVRPENQAYMKQSGKVVLLTASPETVYERVKDSSNRPVLNGHMNVEYIAGLQEKRRALYEAAADIVVATDGKTPEEICREIADRIL</sequence>
<comment type="caution">
    <text evidence="11">Lacks conserved residue(s) required for the propagation of feature annotation.</text>
</comment>